<comment type="catalytic activity">
    <reaction evidence="12">
        <text>a di-trans,poly-cis-dolichyl beta-D-mannosyl phosphate + L-threonyl-[protein] = 3-O-(alpha-D-mannosyl)-L-threonyl-[protein] + a di-trans,poly-cis-dolichyl phosphate + H(+)</text>
        <dbReference type="Rhea" id="RHEA:53396"/>
        <dbReference type="Rhea" id="RHEA-COMP:11060"/>
        <dbReference type="Rhea" id="RHEA-COMP:13547"/>
        <dbReference type="Rhea" id="RHEA-COMP:19498"/>
        <dbReference type="Rhea" id="RHEA-COMP:19501"/>
        <dbReference type="ChEBI" id="CHEBI:15378"/>
        <dbReference type="ChEBI" id="CHEBI:30013"/>
        <dbReference type="ChEBI" id="CHEBI:57683"/>
        <dbReference type="ChEBI" id="CHEBI:58211"/>
        <dbReference type="ChEBI" id="CHEBI:137323"/>
        <dbReference type="EC" id="2.4.1.109"/>
    </reaction>
</comment>
<comment type="similarity">
    <text evidence="3">Belongs to the glycosyltransferase 39 family.</text>
</comment>
<dbReference type="Gene3D" id="2.80.10.50">
    <property type="match status" value="1"/>
</dbReference>
<evidence type="ECO:0000256" key="2">
    <source>
        <dbReference type="ARBA" id="ARBA00004922"/>
    </source>
</evidence>
<gene>
    <name evidence="17" type="ORF">BG006_008376</name>
</gene>
<comment type="subcellular location">
    <subcellularLocation>
        <location evidence="1">Endoplasmic reticulum membrane</location>
        <topology evidence="1">Multi-pass membrane protein</topology>
    </subcellularLocation>
</comment>
<keyword evidence="9" id="KW-0256">Endoplasmic reticulum</keyword>
<dbReference type="GO" id="GO:0005789">
    <property type="term" value="C:endoplasmic reticulum membrane"/>
    <property type="evidence" value="ECO:0007669"/>
    <property type="project" value="UniProtKB-SubCell"/>
</dbReference>
<name>A0A9P5SIG9_9FUNG</name>
<keyword evidence="6" id="KW-0808">Transferase</keyword>
<feature type="transmembrane region" description="Helical" evidence="15">
    <location>
        <begin position="297"/>
        <end position="314"/>
    </location>
</feature>
<feature type="transmembrane region" description="Helical" evidence="15">
    <location>
        <begin position="376"/>
        <end position="409"/>
    </location>
</feature>
<dbReference type="SMART" id="SM00472">
    <property type="entry name" value="MIR"/>
    <property type="match status" value="3"/>
</dbReference>
<dbReference type="PANTHER" id="PTHR10050">
    <property type="entry name" value="DOLICHYL-PHOSPHATE-MANNOSE--PROTEIN MANNOSYLTRANSFERASE"/>
    <property type="match status" value="1"/>
</dbReference>
<comment type="pathway">
    <text evidence="2">Protein modification; protein glycosylation.</text>
</comment>
<comment type="catalytic activity">
    <reaction evidence="13">
        <text>a di-trans,poly-cis-dolichyl beta-D-mannosyl phosphate + L-seryl-[protein] = 3-O-(alpha-D-mannosyl)-L-seryl-[protein] + a di-trans,poly-cis-dolichyl phosphate + H(+)</text>
        <dbReference type="Rhea" id="RHEA:17377"/>
        <dbReference type="Rhea" id="RHEA-COMP:9863"/>
        <dbReference type="Rhea" id="RHEA-COMP:13546"/>
        <dbReference type="Rhea" id="RHEA-COMP:19498"/>
        <dbReference type="Rhea" id="RHEA-COMP:19501"/>
        <dbReference type="ChEBI" id="CHEBI:15378"/>
        <dbReference type="ChEBI" id="CHEBI:29999"/>
        <dbReference type="ChEBI" id="CHEBI:57683"/>
        <dbReference type="ChEBI" id="CHEBI:58211"/>
        <dbReference type="ChEBI" id="CHEBI:137321"/>
        <dbReference type="EC" id="2.4.1.109"/>
    </reaction>
</comment>
<evidence type="ECO:0000256" key="4">
    <source>
        <dbReference type="ARBA" id="ARBA00012839"/>
    </source>
</evidence>
<feature type="domain" description="MIR" evidence="16">
    <location>
        <begin position="567"/>
        <end position="623"/>
    </location>
</feature>
<keyword evidence="18" id="KW-1185">Reference proteome</keyword>
<feature type="compositionally biased region" description="Basic and acidic residues" evidence="14">
    <location>
        <begin position="172"/>
        <end position="186"/>
    </location>
</feature>
<evidence type="ECO:0000256" key="11">
    <source>
        <dbReference type="ARBA" id="ARBA00023136"/>
    </source>
</evidence>
<keyword evidence="7 15" id="KW-0812">Transmembrane</keyword>
<evidence type="ECO:0000256" key="9">
    <source>
        <dbReference type="ARBA" id="ARBA00022824"/>
    </source>
</evidence>
<evidence type="ECO:0000256" key="7">
    <source>
        <dbReference type="ARBA" id="ARBA00022692"/>
    </source>
</evidence>
<dbReference type="Pfam" id="PF02366">
    <property type="entry name" value="PMT"/>
    <property type="match status" value="1"/>
</dbReference>
<keyword evidence="11 15" id="KW-0472">Membrane</keyword>
<evidence type="ECO:0000256" key="14">
    <source>
        <dbReference type="SAM" id="MobiDB-lite"/>
    </source>
</evidence>
<sequence length="701" mass="78339">MTKGHSARKKNSAKQNVSIAHLDVFAKQDAPSLSSITTTTSSSTTITATSLKTSASLGSLKQRSSVATLLNEGLEDLDHNLNEDHFGVSQEISSQYNNRSKHPSQQSSSSTASSTLSSTGTINNHVSFWNWLTASRVASNLQLLEEQREERYNYMERRKRYASSKLSSGKQQEGRGQSDDTESEKKLTKHTWDMAKVYRAYDLTGKDWVVLSALTILSLSVRMWHIDFPDQVILGEGHMGNYINSYLKYDYSFDVHPPLGKLLLTYIAKRSTYNGSHTFGGIGSQYPSSLPFTTMRVVTATMGALVAPIAFLTLKASGQSVSTAMMAALLITLDNALTTHNRLMALDGPLLFFSALSILSWNMFSKQSPRPFSFRWWSWLLMAGVAMGGAMTTKLSGALTAGTVLLLAVFSMWQKASDESVNAIRWGQHLVAHVGALLVLPVTIYLALFHVHFSLQINQPNPGTSIQADYDLNVLSLSYRNSLTPPINSPRDDMNVWRDVAYGSVIQLTSEVSPQMHLHSIPDILPYVHSSGQQQVAGYAHSDLNTHWLVTLAETTPEEPLELPLQLQYLKNGDRIKLRHLTSRRVLHSHDVRPHCCPIDKLMCEVSAYHANDVNNHWVVEVVEPNGDGIVDARNRVPVIALESMIRLRHEYQDCHLYVRNNKLAPEESWGYGRQEIICLKTTKATAHRTMWRITQNVHDF</sequence>
<comment type="caution">
    <text evidence="17">The sequence shown here is derived from an EMBL/GenBank/DDBJ whole genome shotgun (WGS) entry which is preliminary data.</text>
</comment>
<dbReference type="EMBL" id="JAAAUY010000564">
    <property type="protein sequence ID" value="KAF9328439.1"/>
    <property type="molecule type" value="Genomic_DNA"/>
</dbReference>
<evidence type="ECO:0000256" key="8">
    <source>
        <dbReference type="ARBA" id="ARBA00022737"/>
    </source>
</evidence>
<evidence type="ECO:0000256" key="10">
    <source>
        <dbReference type="ARBA" id="ARBA00022989"/>
    </source>
</evidence>
<dbReference type="PANTHER" id="PTHR10050:SF46">
    <property type="entry name" value="PROTEIN O-MANNOSYL-TRANSFERASE 2"/>
    <property type="match status" value="1"/>
</dbReference>
<dbReference type="AlphaFoldDB" id="A0A9P5SIG9"/>
<dbReference type="InterPro" id="IPR016093">
    <property type="entry name" value="MIR_motif"/>
</dbReference>
<evidence type="ECO:0000256" key="1">
    <source>
        <dbReference type="ARBA" id="ARBA00004477"/>
    </source>
</evidence>
<organism evidence="17 18">
    <name type="scientific">Podila minutissima</name>
    <dbReference type="NCBI Taxonomy" id="64525"/>
    <lineage>
        <taxon>Eukaryota</taxon>
        <taxon>Fungi</taxon>
        <taxon>Fungi incertae sedis</taxon>
        <taxon>Mucoromycota</taxon>
        <taxon>Mortierellomycotina</taxon>
        <taxon>Mortierellomycetes</taxon>
        <taxon>Mortierellales</taxon>
        <taxon>Mortierellaceae</taxon>
        <taxon>Podila</taxon>
    </lineage>
</organism>
<evidence type="ECO:0000256" key="6">
    <source>
        <dbReference type="ARBA" id="ARBA00022679"/>
    </source>
</evidence>
<feature type="domain" description="MIR" evidence="16">
    <location>
        <begin position="637"/>
        <end position="697"/>
    </location>
</feature>
<keyword evidence="5" id="KW-0328">Glycosyltransferase</keyword>
<keyword evidence="10 15" id="KW-1133">Transmembrane helix</keyword>
<feature type="transmembrane region" description="Helical" evidence="15">
    <location>
        <begin position="430"/>
        <end position="453"/>
    </location>
</feature>
<feature type="transmembrane region" description="Helical" evidence="15">
    <location>
        <begin position="344"/>
        <end position="364"/>
    </location>
</feature>
<evidence type="ECO:0000256" key="15">
    <source>
        <dbReference type="SAM" id="Phobius"/>
    </source>
</evidence>
<feature type="region of interest" description="Disordered" evidence="14">
    <location>
        <begin position="162"/>
        <end position="186"/>
    </location>
</feature>
<accession>A0A9P5SIG9</accession>
<protein>
    <recommendedName>
        <fullName evidence="4">dolichyl-phosphate-mannose--protein mannosyltransferase</fullName>
        <ecNumber evidence="4">2.4.1.109</ecNumber>
    </recommendedName>
</protein>
<reference evidence="17" key="1">
    <citation type="journal article" date="2020" name="Fungal Divers.">
        <title>Resolving the Mortierellaceae phylogeny through synthesis of multi-gene phylogenetics and phylogenomics.</title>
        <authorList>
            <person name="Vandepol N."/>
            <person name="Liber J."/>
            <person name="Desiro A."/>
            <person name="Na H."/>
            <person name="Kennedy M."/>
            <person name="Barry K."/>
            <person name="Grigoriev I.V."/>
            <person name="Miller A.N."/>
            <person name="O'Donnell K."/>
            <person name="Stajich J.E."/>
            <person name="Bonito G."/>
        </authorList>
    </citation>
    <scope>NUCLEOTIDE SEQUENCE</scope>
    <source>
        <strain evidence="17">NVP1</strain>
    </source>
</reference>
<evidence type="ECO:0000313" key="18">
    <source>
        <dbReference type="Proteomes" id="UP000696485"/>
    </source>
</evidence>
<feature type="non-terminal residue" evidence="17">
    <location>
        <position position="701"/>
    </location>
</feature>
<evidence type="ECO:0000259" key="16">
    <source>
        <dbReference type="PROSITE" id="PS50919"/>
    </source>
</evidence>
<evidence type="ECO:0000256" key="13">
    <source>
        <dbReference type="ARBA" id="ARBA00045102"/>
    </source>
</evidence>
<dbReference type="EC" id="2.4.1.109" evidence="4"/>
<dbReference type="Pfam" id="PF02815">
    <property type="entry name" value="MIR"/>
    <property type="match status" value="1"/>
</dbReference>
<dbReference type="InterPro" id="IPR027005">
    <property type="entry name" value="PMT-like"/>
</dbReference>
<proteinExistence type="inferred from homology"/>
<keyword evidence="8" id="KW-0677">Repeat</keyword>
<feature type="compositionally biased region" description="Low complexity" evidence="14">
    <location>
        <begin position="104"/>
        <end position="116"/>
    </location>
</feature>
<feature type="region of interest" description="Disordered" evidence="14">
    <location>
        <begin position="93"/>
        <end position="116"/>
    </location>
</feature>
<dbReference type="InterPro" id="IPR036300">
    <property type="entry name" value="MIR_dom_sf"/>
</dbReference>
<evidence type="ECO:0000256" key="3">
    <source>
        <dbReference type="ARBA" id="ARBA00007222"/>
    </source>
</evidence>
<dbReference type="GO" id="GO:0004169">
    <property type="term" value="F:dolichyl-phosphate-mannose-protein mannosyltransferase activity"/>
    <property type="evidence" value="ECO:0007669"/>
    <property type="project" value="UniProtKB-EC"/>
</dbReference>
<dbReference type="SUPFAM" id="SSF82109">
    <property type="entry name" value="MIR domain"/>
    <property type="match status" value="1"/>
</dbReference>
<dbReference type="PROSITE" id="PS50919">
    <property type="entry name" value="MIR"/>
    <property type="match status" value="2"/>
</dbReference>
<evidence type="ECO:0000256" key="12">
    <source>
        <dbReference type="ARBA" id="ARBA00045085"/>
    </source>
</evidence>
<dbReference type="InterPro" id="IPR003342">
    <property type="entry name" value="ArnT-like_N"/>
</dbReference>
<evidence type="ECO:0000256" key="5">
    <source>
        <dbReference type="ARBA" id="ARBA00022676"/>
    </source>
</evidence>
<dbReference type="Proteomes" id="UP000696485">
    <property type="component" value="Unassembled WGS sequence"/>
</dbReference>
<evidence type="ECO:0000313" key="17">
    <source>
        <dbReference type="EMBL" id="KAF9328439.1"/>
    </source>
</evidence>